<dbReference type="Pfam" id="PF00197">
    <property type="entry name" value="Kunitz_legume"/>
    <property type="match status" value="1"/>
</dbReference>
<dbReference type="Gene3D" id="2.80.10.50">
    <property type="match status" value="1"/>
</dbReference>
<sequence length="201" mass="22284">LFTLFLLSSFTSYLPSATAQQPVYDTNGNQLRNNGEYYIVPVSGGAGIDVVATGTEKCPLTIVQSSSSTKYSTVFKSEATLPRPINYITQNMAFSIKFGCNQYRGRPWTVVRGLPEGLALKLNGYTNTARVLRIKPYSPGSRNYKLLFCPDGSQCANVGFTLMLSERKRLVVSNTLPTLQVQFQKYGPRFAMDNHLRSVAE</sequence>
<organism evidence="4">
    <name type="scientific">Psophocarpus tetragonolobus</name>
    <name type="common">Winged bean</name>
    <name type="synonym">Dolichos tetragonolobus</name>
    <dbReference type="NCBI Taxonomy" id="3891"/>
    <lineage>
        <taxon>Eukaryota</taxon>
        <taxon>Viridiplantae</taxon>
        <taxon>Streptophyta</taxon>
        <taxon>Embryophyta</taxon>
        <taxon>Tracheophyta</taxon>
        <taxon>Spermatophyta</taxon>
        <taxon>Magnoliopsida</taxon>
        <taxon>eudicotyledons</taxon>
        <taxon>Gunneridae</taxon>
        <taxon>Pentapetalae</taxon>
        <taxon>rosids</taxon>
        <taxon>fabids</taxon>
        <taxon>Fabales</taxon>
        <taxon>Fabaceae</taxon>
        <taxon>Papilionoideae</taxon>
        <taxon>50 kb inversion clade</taxon>
        <taxon>NPAAA clade</taxon>
        <taxon>indigoferoid/millettioid clade</taxon>
        <taxon>Phaseoleae</taxon>
        <taxon>Psophocarpus</taxon>
    </lineage>
</organism>
<dbReference type="EMBL" id="S46970">
    <property type="protein sequence ID" value="AAB23733.1"/>
    <property type="molecule type" value="mRNA"/>
</dbReference>
<keyword evidence="3" id="KW-0732">Signal</keyword>
<dbReference type="SUPFAM" id="SSF50386">
    <property type="entry name" value="STI-like"/>
    <property type="match status" value="1"/>
</dbReference>
<feature type="signal peptide" evidence="3">
    <location>
        <begin position="1"/>
        <end position="19"/>
    </location>
</feature>
<dbReference type="InterPro" id="IPR011065">
    <property type="entry name" value="Kunitz_inhibitor_STI-like_sf"/>
</dbReference>
<feature type="non-terminal residue" evidence="4">
    <location>
        <position position="1"/>
    </location>
</feature>
<evidence type="ECO:0000256" key="1">
    <source>
        <dbReference type="ARBA" id="ARBA00005440"/>
    </source>
</evidence>
<dbReference type="GO" id="GO:0004866">
    <property type="term" value="F:endopeptidase inhibitor activity"/>
    <property type="evidence" value="ECO:0007669"/>
    <property type="project" value="InterPro"/>
</dbReference>
<dbReference type="PIR" id="JQ0949">
    <property type="entry name" value="JQ0949"/>
</dbReference>
<name>Q43325_PSOTE</name>
<dbReference type="CDD" id="cd23361">
    <property type="entry name" value="beta-trefoil_STI_WBA1"/>
    <property type="match status" value="1"/>
</dbReference>
<feature type="chain" id="PRO_5004231684" evidence="3">
    <location>
        <begin position="20"/>
        <end position="201"/>
    </location>
</feature>
<evidence type="ECO:0000313" key="4">
    <source>
        <dbReference type="EMBL" id="AAB23733.1"/>
    </source>
</evidence>
<comment type="similarity">
    <text evidence="1">Belongs to the protease inhibitor I3 (leguminous Kunitz-type inhibitor) family.</text>
</comment>
<dbReference type="AlphaFoldDB" id="Q43325"/>
<gene>
    <name evidence="4" type="primary">Kunitz protease inhibitor</name>
</gene>
<evidence type="ECO:0000256" key="2">
    <source>
        <dbReference type="ARBA" id="ARBA00023157"/>
    </source>
</evidence>
<dbReference type="PROSITE" id="PS00283">
    <property type="entry name" value="SOYBEAN_KUNITZ"/>
    <property type="match status" value="1"/>
</dbReference>
<dbReference type="PANTHER" id="PTHR33107:SF81">
    <property type="entry name" value="TRYPSIN INHIBITOR A"/>
    <property type="match status" value="1"/>
</dbReference>
<dbReference type="PANTHER" id="PTHR33107">
    <property type="entry name" value="KUNITZ TRYPSIN INHIBITOR 2"/>
    <property type="match status" value="1"/>
</dbReference>
<proteinExistence type="evidence at transcript level"/>
<dbReference type="SMART" id="SM00452">
    <property type="entry name" value="STI"/>
    <property type="match status" value="1"/>
</dbReference>
<protein>
    <submittedName>
        <fullName evidence="4">Kunitz protease inhibitor</fullName>
    </submittedName>
</protein>
<evidence type="ECO:0000256" key="3">
    <source>
        <dbReference type="SAM" id="SignalP"/>
    </source>
</evidence>
<reference evidence="4" key="1">
    <citation type="journal article" date="1991" name="Plant Cell">
        <title>A nodulin specifically expressed in senescent nodules of winged bean is a protease inhibitor.</title>
        <authorList>
            <person name="Manen J.F."/>
            <person name="Simon P."/>
            <person name="Van Slooten J.C."/>
            <person name="Osteras M."/>
            <person name="Frutiger S."/>
            <person name="Hughes G.J."/>
        </authorList>
    </citation>
    <scope>NUCLEOTIDE SEQUENCE</scope>
</reference>
<dbReference type="InterPro" id="IPR002160">
    <property type="entry name" value="Prot_inh_Kunz-lg"/>
</dbReference>
<accession>Q43325</accession>
<keyword evidence="2" id="KW-1015">Disulfide bond</keyword>